<protein>
    <submittedName>
        <fullName evidence="2">Uncharacterized protein</fullName>
    </submittedName>
</protein>
<dbReference type="AlphaFoldDB" id="A0A0E9W7D7"/>
<proteinExistence type="predicted"/>
<evidence type="ECO:0000313" key="2">
    <source>
        <dbReference type="EMBL" id="JAH86262.1"/>
    </source>
</evidence>
<dbReference type="EMBL" id="GBXM01022315">
    <property type="protein sequence ID" value="JAH86262.1"/>
    <property type="molecule type" value="Transcribed_RNA"/>
</dbReference>
<accession>A0A0E9W7D7</accession>
<reference evidence="2" key="1">
    <citation type="submission" date="2014-11" db="EMBL/GenBank/DDBJ databases">
        <authorList>
            <person name="Amaro Gonzalez C."/>
        </authorList>
    </citation>
    <scope>NUCLEOTIDE SEQUENCE</scope>
</reference>
<organism evidence="2">
    <name type="scientific">Anguilla anguilla</name>
    <name type="common">European freshwater eel</name>
    <name type="synonym">Muraena anguilla</name>
    <dbReference type="NCBI Taxonomy" id="7936"/>
    <lineage>
        <taxon>Eukaryota</taxon>
        <taxon>Metazoa</taxon>
        <taxon>Chordata</taxon>
        <taxon>Craniata</taxon>
        <taxon>Vertebrata</taxon>
        <taxon>Euteleostomi</taxon>
        <taxon>Actinopterygii</taxon>
        <taxon>Neopterygii</taxon>
        <taxon>Teleostei</taxon>
        <taxon>Anguilliformes</taxon>
        <taxon>Anguillidae</taxon>
        <taxon>Anguilla</taxon>
    </lineage>
</organism>
<sequence>MFMNSLLGRPHKRASSSPTGPCISYSEGEKCFTTGGRLSCKFQRVVTYIRS</sequence>
<evidence type="ECO:0000256" key="1">
    <source>
        <dbReference type="SAM" id="MobiDB-lite"/>
    </source>
</evidence>
<name>A0A0E9W7D7_ANGAN</name>
<feature type="region of interest" description="Disordered" evidence="1">
    <location>
        <begin position="1"/>
        <end position="21"/>
    </location>
</feature>
<reference evidence="2" key="2">
    <citation type="journal article" date="2015" name="Fish Shellfish Immunol.">
        <title>Early steps in the European eel (Anguilla anguilla)-Vibrio vulnificus interaction in the gills: Role of the RtxA13 toxin.</title>
        <authorList>
            <person name="Callol A."/>
            <person name="Pajuelo D."/>
            <person name="Ebbesson L."/>
            <person name="Teles M."/>
            <person name="MacKenzie S."/>
            <person name="Amaro C."/>
        </authorList>
    </citation>
    <scope>NUCLEOTIDE SEQUENCE</scope>
</reference>